<evidence type="ECO:0000313" key="10">
    <source>
        <dbReference type="EMBL" id="SNY80649.1"/>
    </source>
</evidence>
<dbReference type="GO" id="GO:0004674">
    <property type="term" value="F:protein serine/threonine kinase activity"/>
    <property type="evidence" value="ECO:0007669"/>
    <property type="project" value="UniProtKB-KW"/>
</dbReference>
<feature type="binding site" evidence="7">
    <location>
        <position position="40"/>
    </location>
    <ligand>
        <name>ATP</name>
        <dbReference type="ChEBI" id="CHEBI:30616"/>
    </ligand>
</feature>
<keyword evidence="6 7" id="KW-0067">ATP-binding</keyword>
<evidence type="ECO:0000256" key="7">
    <source>
        <dbReference type="PROSITE-ProRule" id="PRU10141"/>
    </source>
</evidence>
<feature type="region of interest" description="Disordered" evidence="8">
    <location>
        <begin position="294"/>
        <end position="313"/>
    </location>
</feature>
<evidence type="ECO:0000256" key="4">
    <source>
        <dbReference type="ARBA" id="ARBA00022741"/>
    </source>
</evidence>
<dbReference type="InterPro" id="IPR008271">
    <property type="entry name" value="Ser/Thr_kinase_AS"/>
</dbReference>
<keyword evidence="2 10" id="KW-0723">Serine/threonine-protein kinase</keyword>
<sequence>MLDNGAVFAGYTVERLLGRGGMGSVYLARHPRLPRWTALKLLNRELFFDTEIRARFEREADLVAQLDHPNIVTVFDRGVEGEQLWISMQYVDGVDAASLDASALPPRRAVQIVAETAKALDFAHGKGVLHRDVKPANILLERAEGGLERVFLTDFGIARFRDDTGKLTQTGTFTATLAFASPEQLSGAVLDHRSDQYSLACSLFRMLTGTVPFEASNPVAVIQGHMQQPPPRLGAVRPGLPPALDAVLARALAKRPDDRFDSCAEFAEAARRALADPGSGPFPLVDNDFDHRASVGSAQRPAPPTTPGYSVAAEGYSATPTAYSTPPTPGRPHPPAAPREEWNGYASSPAATSTTAPGPGANHWAHSSGAGSSWEARPNDQAAWREYPDRSGSRQDSAFGSAAQAHSSHHQLHAPGVHGRAPSRSRRTAVIGTAVGATLALLAVTALVLDRGSAELGASAPSTSAAEAAPSTQRPAKTSAAPTTSKNYDDDALVDNIALISKAFPGMTPEVDEDNVVHTGPGHNGSTCFAHDEGSANAMDAGAPDFGGWTAYWYCFGGPNKASYQLFVYRSPEDVQAAVDALPAHTRSTAEHGRESYTNYLLDGHPAAKRPRMITVFTGAKKRENFLMYSVGFIATMDEFMNWWRTAPLS</sequence>
<dbReference type="CDD" id="cd14014">
    <property type="entry name" value="STKc_PknB_like"/>
    <property type="match status" value="1"/>
</dbReference>
<evidence type="ECO:0000256" key="2">
    <source>
        <dbReference type="ARBA" id="ARBA00022527"/>
    </source>
</evidence>
<evidence type="ECO:0000256" key="1">
    <source>
        <dbReference type="ARBA" id="ARBA00012513"/>
    </source>
</evidence>
<dbReference type="PANTHER" id="PTHR43289:SF6">
    <property type="entry name" value="SERINE_THREONINE-PROTEIN KINASE NEKL-3"/>
    <property type="match status" value="1"/>
</dbReference>
<evidence type="ECO:0000256" key="6">
    <source>
        <dbReference type="ARBA" id="ARBA00022840"/>
    </source>
</evidence>
<dbReference type="SUPFAM" id="SSF56112">
    <property type="entry name" value="Protein kinase-like (PK-like)"/>
    <property type="match status" value="1"/>
</dbReference>
<dbReference type="PROSITE" id="PS00108">
    <property type="entry name" value="PROTEIN_KINASE_ST"/>
    <property type="match status" value="1"/>
</dbReference>
<feature type="compositionally biased region" description="Low complexity" evidence="8">
    <location>
        <begin position="397"/>
        <end position="406"/>
    </location>
</feature>
<dbReference type="EC" id="2.7.11.1" evidence="1"/>
<dbReference type="InterPro" id="IPR000719">
    <property type="entry name" value="Prot_kinase_dom"/>
</dbReference>
<feature type="region of interest" description="Disordered" evidence="8">
    <location>
        <begin position="318"/>
        <end position="425"/>
    </location>
</feature>
<accession>A0A285L6R7</accession>
<dbReference type="Gene3D" id="3.30.200.20">
    <property type="entry name" value="Phosphorylase Kinase, domain 1"/>
    <property type="match status" value="1"/>
</dbReference>
<proteinExistence type="predicted"/>
<evidence type="ECO:0000313" key="11">
    <source>
        <dbReference type="Proteomes" id="UP000219565"/>
    </source>
</evidence>
<evidence type="ECO:0000256" key="8">
    <source>
        <dbReference type="SAM" id="MobiDB-lite"/>
    </source>
</evidence>
<keyword evidence="4 7" id="KW-0547">Nucleotide-binding</keyword>
<feature type="domain" description="Protein kinase" evidence="9">
    <location>
        <begin position="11"/>
        <end position="274"/>
    </location>
</feature>
<keyword evidence="5 10" id="KW-0418">Kinase</keyword>
<evidence type="ECO:0000256" key="3">
    <source>
        <dbReference type="ARBA" id="ARBA00022679"/>
    </source>
</evidence>
<feature type="compositionally biased region" description="Polar residues" evidence="8">
    <location>
        <begin position="473"/>
        <end position="486"/>
    </location>
</feature>
<evidence type="ECO:0000259" key="9">
    <source>
        <dbReference type="PROSITE" id="PS50011"/>
    </source>
</evidence>
<protein>
    <recommendedName>
        <fullName evidence="1">non-specific serine/threonine protein kinase</fullName>
        <ecNumber evidence="1">2.7.11.1</ecNumber>
    </recommendedName>
</protein>
<dbReference type="PROSITE" id="PS50011">
    <property type="entry name" value="PROTEIN_KINASE_DOM"/>
    <property type="match status" value="1"/>
</dbReference>
<dbReference type="PROSITE" id="PS00107">
    <property type="entry name" value="PROTEIN_KINASE_ATP"/>
    <property type="match status" value="1"/>
</dbReference>
<feature type="compositionally biased region" description="Low complexity" evidence="8">
    <location>
        <begin position="344"/>
        <end position="361"/>
    </location>
</feature>
<dbReference type="InterPro" id="IPR017441">
    <property type="entry name" value="Protein_kinase_ATP_BS"/>
</dbReference>
<keyword evidence="11" id="KW-1185">Reference proteome</keyword>
<gene>
    <name evidence="10" type="ORF">SAMN04244553_2220</name>
</gene>
<dbReference type="OrthoDB" id="9762169at2"/>
<dbReference type="Pfam" id="PF00069">
    <property type="entry name" value="Pkinase"/>
    <property type="match status" value="1"/>
</dbReference>
<dbReference type="PANTHER" id="PTHR43289">
    <property type="entry name" value="MITOGEN-ACTIVATED PROTEIN KINASE KINASE KINASE 20-RELATED"/>
    <property type="match status" value="1"/>
</dbReference>
<dbReference type="Proteomes" id="UP000219565">
    <property type="component" value="Unassembled WGS sequence"/>
</dbReference>
<dbReference type="GO" id="GO:0005524">
    <property type="term" value="F:ATP binding"/>
    <property type="evidence" value="ECO:0007669"/>
    <property type="project" value="UniProtKB-UniRule"/>
</dbReference>
<reference evidence="10 11" key="1">
    <citation type="submission" date="2017-09" db="EMBL/GenBank/DDBJ databases">
        <authorList>
            <person name="Ehlers B."/>
            <person name="Leendertz F.H."/>
        </authorList>
    </citation>
    <scope>NUCLEOTIDE SEQUENCE [LARGE SCALE GENOMIC DNA]</scope>
    <source>
        <strain evidence="10 11">DSM 45537</strain>
    </source>
</reference>
<feature type="compositionally biased region" description="Pro residues" evidence="8">
    <location>
        <begin position="326"/>
        <end position="337"/>
    </location>
</feature>
<dbReference type="SMART" id="SM00220">
    <property type="entry name" value="S_TKc"/>
    <property type="match status" value="1"/>
</dbReference>
<name>A0A285L6R7_9NOCA</name>
<evidence type="ECO:0000256" key="5">
    <source>
        <dbReference type="ARBA" id="ARBA00022777"/>
    </source>
</evidence>
<feature type="region of interest" description="Disordered" evidence="8">
    <location>
        <begin position="457"/>
        <end position="487"/>
    </location>
</feature>
<dbReference type="RefSeq" id="WP_097244848.1">
    <property type="nucleotide sequence ID" value="NZ_OBEG01000002.1"/>
</dbReference>
<keyword evidence="3" id="KW-0808">Transferase</keyword>
<feature type="compositionally biased region" description="Low complexity" evidence="8">
    <location>
        <begin position="458"/>
        <end position="472"/>
    </location>
</feature>
<organism evidence="10 11">
    <name type="scientific">Nocardia amikacinitolerans</name>
    <dbReference type="NCBI Taxonomy" id="756689"/>
    <lineage>
        <taxon>Bacteria</taxon>
        <taxon>Bacillati</taxon>
        <taxon>Actinomycetota</taxon>
        <taxon>Actinomycetes</taxon>
        <taxon>Mycobacteriales</taxon>
        <taxon>Nocardiaceae</taxon>
        <taxon>Nocardia</taxon>
    </lineage>
</organism>
<dbReference type="Gene3D" id="1.10.510.10">
    <property type="entry name" value="Transferase(Phosphotransferase) domain 1"/>
    <property type="match status" value="1"/>
</dbReference>
<dbReference type="STRING" id="1379680.GCA_001612615_06099"/>
<dbReference type="AlphaFoldDB" id="A0A285L6R7"/>
<dbReference type="InterPro" id="IPR011009">
    <property type="entry name" value="Kinase-like_dom_sf"/>
</dbReference>
<dbReference type="EMBL" id="OBEG01000002">
    <property type="protein sequence ID" value="SNY80649.1"/>
    <property type="molecule type" value="Genomic_DNA"/>
</dbReference>